<feature type="region of interest" description="Disordered" evidence="1">
    <location>
        <begin position="62"/>
        <end position="105"/>
    </location>
</feature>
<organism evidence="3 4">
    <name type="scientific">Toxocara canis</name>
    <name type="common">Canine roundworm</name>
    <dbReference type="NCBI Taxonomy" id="6265"/>
    <lineage>
        <taxon>Eukaryota</taxon>
        <taxon>Metazoa</taxon>
        <taxon>Ecdysozoa</taxon>
        <taxon>Nematoda</taxon>
        <taxon>Chromadorea</taxon>
        <taxon>Rhabditida</taxon>
        <taxon>Spirurina</taxon>
        <taxon>Ascaridomorpha</taxon>
        <taxon>Ascaridoidea</taxon>
        <taxon>Toxocaridae</taxon>
        <taxon>Toxocara</taxon>
    </lineage>
</organism>
<reference evidence="3 4" key="1">
    <citation type="submission" date="2014-11" db="EMBL/GenBank/DDBJ databases">
        <title>Genetic blueprint of the zoonotic pathogen Toxocara canis.</title>
        <authorList>
            <person name="Zhu X.-Q."/>
            <person name="Korhonen P.K."/>
            <person name="Cai H."/>
            <person name="Young N.D."/>
            <person name="Nejsum P."/>
            <person name="von Samson-Himmelstjerna G."/>
            <person name="Boag P.R."/>
            <person name="Tan P."/>
            <person name="Li Q."/>
            <person name="Min J."/>
            <person name="Yang Y."/>
            <person name="Wang X."/>
            <person name="Fang X."/>
            <person name="Hall R.S."/>
            <person name="Hofmann A."/>
            <person name="Sternberg P.W."/>
            <person name="Jex A.R."/>
            <person name="Gasser R.B."/>
        </authorList>
    </citation>
    <scope>NUCLEOTIDE SEQUENCE [LARGE SCALE GENOMIC DNA]</scope>
    <source>
        <strain evidence="3">PN_DK_2014</strain>
    </source>
</reference>
<proteinExistence type="predicted"/>
<dbReference type="Proteomes" id="UP000031036">
    <property type="component" value="Unassembled WGS sequence"/>
</dbReference>
<feature type="compositionally biased region" description="Basic and acidic residues" evidence="1">
    <location>
        <begin position="72"/>
        <end position="89"/>
    </location>
</feature>
<evidence type="ECO:0000256" key="2">
    <source>
        <dbReference type="SAM" id="Phobius"/>
    </source>
</evidence>
<accession>A0A0B2UMZ3</accession>
<keyword evidence="2" id="KW-1133">Transmembrane helix</keyword>
<name>A0A0B2UMZ3_TOXCA</name>
<sequence length="105" mass="11518">MKALLVSVHVQFQNYIPLVFLKTISLVVICGLFHGLVLLPSLLSSLPQSLIEINCYRIIFPQNRTPSDSGPDSDRDNSSDTSADNEREVAPTAEFLLHPPSNSAP</sequence>
<keyword evidence="4" id="KW-1185">Reference proteome</keyword>
<comment type="caution">
    <text evidence="3">The sequence shown here is derived from an EMBL/GenBank/DDBJ whole genome shotgun (WGS) entry which is preliminary data.</text>
</comment>
<keyword evidence="2" id="KW-0812">Transmembrane</keyword>
<dbReference type="AlphaFoldDB" id="A0A0B2UMZ3"/>
<dbReference type="OrthoDB" id="6510177at2759"/>
<evidence type="ECO:0000256" key="1">
    <source>
        <dbReference type="SAM" id="MobiDB-lite"/>
    </source>
</evidence>
<protein>
    <submittedName>
        <fullName evidence="3">Uncharacterized protein</fullName>
    </submittedName>
</protein>
<evidence type="ECO:0000313" key="4">
    <source>
        <dbReference type="Proteomes" id="UP000031036"/>
    </source>
</evidence>
<evidence type="ECO:0000313" key="3">
    <source>
        <dbReference type="EMBL" id="KHN70733.1"/>
    </source>
</evidence>
<keyword evidence="2" id="KW-0472">Membrane</keyword>
<feature type="transmembrane region" description="Helical" evidence="2">
    <location>
        <begin position="15"/>
        <end position="39"/>
    </location>
</feature>
<gene>
    <name evidence="3" type="ORF">Tcan_10221</name>
</gene>
<dbReference type="EMBL" id="JPKZ01022854">
    <property type="protein sequence ID" value="KHN70733.1"/>
    <property type="molecule type" value="Genomic_DNA"/>
</dbReference>